<accession>A0A7C3KE87</accession>
<organism evidence="1">
    <name type="scientific">Oscillatoriales cyanobacterium SpSt-418</name>
    <dbReference type="NCBI Taxonomy" id="2282169"/>
    <lineage>
        <taxon>Bacteria</taxon>
        <taxon>Bacillati</taxon>
        <taxon>Cyanobacteriota</taxon>
        <taxon>Cyanophyceae</taxon>
        <taxon>Oscillatoriophycideae</taxon>
        <taxon>Oscillatoriales</taxon>
    </lineage>
</organism>
<protein>
    <recommendedName>
        <fullName evidence="2">Tetratricopeptide repeat protein</fullName>
    </recommendedName>
</protein>
<proteinExistence type="predicted"/>
<sequence length="171" mass="19583">MQICFGSKFSREPTLSWYDLPFKVKQLLIAAANTWEDTAQSQSYIQQALAIADQSLDVMVAAYRYFFYKHNDAAALQVAMQVIEQIQHLEDLPTEWELLAPILSDRKEEPNVRLYLNAYSALGLIKARLGEIEEARVISSRVNEIDDRREFGAATILQVLTQPDEDEEDIE</sequence>
<name>A0A7C3KE87_9CYAN</name>
<comment type="caution">
    <text evidence="1">The sequence shown here is derived from an EMBL/GenBank/DDBJ whole genome shotgun (WGS) entry which is preliminary data.</text>
</comment>
<evidence type="ECO:0000313" key="1">
    <source>
        <dbReference type="EMBL" id="HFM98566.1"/>
    </source>
</evidence>
<dbReference type="AlphaFoldDB" id="A0A7C3KE87"/>
<dbReference type="EMBL" id="DSRU01000181">
    <property type="protein sequence ID" value="HFM98566.1"/>
    <property type="molecule type" value="Genomic_DNA"/>
</dbReference>
<reference evidence="1" key="1">
    <citation type="journal article" date="2020" name="mSystems">
        <title>Genome- and Community-Level Interaction Insights into Carbon Utilization and Element Cycling Functions of Hydrothermarchaeota in Hydrothermal Sediment.</title>
        <authorList>
            <person name="Zhou Z."/>
            <person name="Liu Y."/>
            <person name="Xu W."/>
            <person name="Pan J."/>
            <person name="Luo Z.H."/>
            <person name="Li M."/>
        </authorList>
    </citation>
    <scope>NUCLEOTIDE SEQUENCE [LARGE SCALE GENOMIC DNA]</scope>
    <source>
        <strain evidence="1">SpSt-418</strain>
    </source>
</reference>
<evidence type="ECO:0008006" key="2">
    <source>
        <dbReference type="Google" id="ProtNLM"/>
    </source>
</evidence>
<gene>
    <name evidence="1" type="ORF">ENR64_12590</name>
</gene>